<keyword evidence="3" id="KW-0808">Transferase</keyword>
<evidence type="ECO:0000256" key="7">
    <source>
        <dbReference type="ARBA" id="ARBA00023180"/>
    </source>
</evidence>
<dbReference type="InterPro" id="IPR029044">
    <property type="entry name" value="Nucleotide-diphossugar_trans"/>
</dbReference>
<organism evidence="8 9">
    <name type="scientific">Gymnopus androsaceus JB14</name>
    <dbReference type="NCBI Taxonomy" id="1447944"/>
    <lineage>
        <taxon>Eukaryota</taxon>
        <taxon>Fungi</taxon>
        <taxon>Dikarya</taxon>
        <taxon>Basidiomycota</taxon>
        <taxon>Agaricomycotina</taxon>
        <taxon>Agaricomycetes</taxon>
        <taxon>Agaricomycetidae</taxon>
        <taxon>Agaricales</taxon>
        <taxon>Marasmiineae</taxon>
        <taxon>Omphalotaceae</taxon>
        <taxon>Gymnopus</taxon>
    </lineage>
</organism>
<keyword evidence="6" id="KW-0472">Membrane</keyword>
<dbReference type="PANTHER" id="PTHR47844:SF1">
    <property type="entry name" value="EXOSTOSIN-LIKE 2"/>
    <property type="match status" value="1"/>
</dbReference>
<evidence type="ECO:0000256" key="4">
    <source>
        <dbReference type="ARBA" id="ARBA00022692"/>
    </source>
</evidence>
<accession>A0A6A4H2Q4</accession>
<evidence type="ECO:0000256" key="2">
    <source>
        <dbReference type="ARBA" id="ARBA00022676"/>
    </source>
</evidence>
<dbReference type="AlphaFoldDB" id="A0A6A4H2Q4"/>
<dbReference type="Proteomes" id="UP000799118">
    <property type="component" value="Unassembled WGS sequence"/>
</dbReference>
<evidence type="ECO:0000256" key="1">
    <source>
        <dbReference type="ARBA" id="ARBA00004370"/>
    </source>
</evidence>
<evidence type="ECO:0000256" key="6">
    <source>
        <dbReference type="ARBA" id="ARBA00023136"/>
    </source>
</evidence>
<protein>
    <recommendedName>
        <fullName evidence="10">Glycosyltransferase 2-like domain-containing protein</fullName>
    </recommendedName>
</protein>
<keyword evidence="7" id="KW-0325">Glycoprotein</keyword>
<reference evidence="8" key="1">
    <citation type="journal article" date="2019" name="Environ. Microbiol.">
        <title>Fungal ecological strategies reflected in gene transcription - a case study of two litter decomposers.</title>
        <authorList>
            <person name="Barbi F."/>
            <person name="Kohler A."/>
            <person name="Barry K."/>
            <person name="Baskaran P."/>
            <person name="Daum C."/>
            <person name="Fauchery L."/>
            <person name="Ihrmark K."/>
            <person name="Kuo A."/>
            <person name="LaButti K."/>
            <person name="Lipzen A."/>
            <person name="Morin E."/>
            <person name="Grigoriev I.V."/>
            <person name="Henrissat B."/>
            <person name="Lindahl B."/>
            <person name="Martin F."/>
        </authorList>
    </citation>
    <scope>NUCLEOTIDE SEQUENCE</scope>
    <source>
        <strain evidence="8">JB14</strain>
    </source>
</reference>
<gene>
    <name evidence="8" type="ORF">BT96DRAFT_1058798</name>
</gene>
<keyword evidence="9" id="KW-1185">Reference proteome</keyword>
<evidence type="ECO:0000256" key="3">
    <source>
        <dbReference type="ARBA" id="ARBA00022679"/>
    </source>
</evidence>
<dbReference type="GO" id="GO:0016020">
    <property type="term" value="C:membrane"/>
    <property type="evidence" value="ECO:0007669"/>
    <property type="project" value="UniProtKB-SubCell"/>
</dbReference>
<dbReference type="GO" id="GO:0016757">
    <property type="term" value="F:glycosyltransferase activity"/>
    <property type="evidence" value="ECO:0007669"/>
    <property type="project" value="UniProtKB-KW"/>
</dbReference>
<keyword evidence="5" id="KW-1133">Transmembrane helix</keyword>
<dbReference type="PANTHER" id="PTHR47844">
    <property type="entry name" value="SYNTHASE CPS1, PUTATIVE (AFU_ORTHOLOGUE AFUA_7G02500)-RELATED"/>
    <property type="match status" value="1"/>
</dbReference>
<keyword evidence="4" id="KW-0812">Transmembrane</keyword>
<evidence type="ECO:0000256" key="5">
    <source>
        <dbReference type="ARBA" id="ARBA00022989"/>
    </source>
</evidence>
<dbReference type="EMBL" id="ML769607">
    <property type="protein sequence ID" value="KAE9391983.1"/>
    <property type="molecule type" value="Genomic_DNA"/>
</dbReference>
<dbReference type="InterPro" id="IPR052427">
    <property type="entry name" value="Glycosyltrans_GT2/GT47"/>
</dbReference>
<evidence type="ECO:0000313" key="9">
    <source>
        <dbReference type="Proteomes" id="UP000799118"/>
    </source>
</evidence>
<comment type="subcellular location">
    <subcellularLocation>
        <location evidence="1">Membrane</location>
    </subcellularLocation>
</comment>
<name>A0A6A4H2Q4_9AGAR</name>
<evidence type="ECO:0000313" key="8">
    <source>
        <dbReference type="EMBL" id="KAE9391983.1"/>
    </source>
</evidence>
<keyword evidence="2" id="KW-0328">Glycosyltransferase</keyword>
<proteinExistence type="predicted"/>
<evidence type="ECO:0008006" key="10">
    <source>
        <dbReference type="Google" id="ProtNLM"/>
    </source>
</evidence>
<sequence>MSHGIRNMTTNIIVFADDDAIWPPPTLLTYILACFEDQKVCRVSTSQRVYSVGEMMTIWEMFAMFRLSIWNIEIACATHIDSRLPCLSGRTAVYRTIILKDPDFLHGFTHDYWLGNYQLNSGDNKFLTRLLGSSR</sequence>
<dbReference type="SUPFAM" id="SSF53448">
    <property type="entry name" value="Nucleotide-diphospho-sugar transferases"/>
    <property type="match status" value="1"/>
</dbReference>
<dbReference type="Pfam" id="PF13641">
    <property type="entry name" value="Glyco_tranf_2_3"/>
    <property type="match status" value="1"/>
</dbReference>
<dbReference type="OrthoDB" id="2849215at2759"/>